<dbReference type="OrthoDB" id="6105938at2759"/>
<gene>
    <name evidence="1" type="ORF">ALTATR162_LOCUS1827</name>
</gene>
<dbReference type="EMBL" id="CAJRGZ010000015">
    <property type="protein sequence ID" value="CAG5146117.1"/>
    <property type="molecule type" value="Genomic_DNA"/>
</dbReference>
<name>A0A8J2HX48_9PLEO</name>
<dbReference type="RefSeq" id="XP_043165360.1">
    <property type="nucleotide sequence ID" value="XM_043309425.1"/>
</dbReference>
<protein>
    <submittedName>
        <fullName evidence="1">Uncharacterized protein</fullName>
    </submittedName>
</protein>
<proteinExistence type="predicted"/>
<reference evidence="1" key="1">
    <citation type="submission" date="2021-05" db="EMBL/GenBank/DDBJ databases">
        <authorList>
            <person name="Stam R."/>
        </authorList>
    </citation>
    <scope>NUCLEOTIDE SEQUENCE</scope>
    <source>
        <strain evidence="1">CS162</strain>
    </source>
</reference>
<evidence type="ECO:0000313" key="1">
    <source>
        <dbReference type="EMBL" id="CAG5146117.1"/>
    </source>
</evidence>
<sequence>MASQADTWFLNFALFEYDPTASIRSNFDRLSSQRKWGEKLRRKHWTNCQAASAALNHANMDKDAHGQIPSQAGTWFQKFPPFAYDPIAGIRSNFERLAAQRNWLGKSARKRWAECQAEEFGYAYGTDTTKLDIWQNLCREMLGSRNVLVNLVNLIDHRNIGVEVIRFKSCYKFREYTLGRHTSDNAVEGSAAVPCTIDSAPARWRPEPALKEAFPSYPKPGSFNEGHDYFAQKEFHGFVSNPEDNLIAKLNKLSIHQGWSKNEEKRRRAEVVEFEMLRYYSPDKSNLAKWQELCHDVKIDPIPPSVTQCTKAFSRVYVNIFNTLDHRNDPVHYLVVLFENYKLFRAYILKRRMFLLDQAKEEGFGKALLRPLFMNKTK</sequence>
<dbReference type="PANTHER" id="PTHR38846:SF1">
    <property type="entry name" value="C3H1-TYPE DOMAIN-CONTAINING PROTEIN"/>
    <property type="match status" value="1"/>
</dbReference>
<organism evidence="1 2">
    <name type="scientific">Alternaria atra</name>
    <dbReference type="NCBI Taxonomy" id="119953"/>
    <lineage>
        <taxon>Eukaryota</taxon>
        <taxon>Fungi</taxon>
        <taxon>Dikarya</taxon>
        <taxon>Ascomycota</taxon>
        <taxon>Pezizomycotina</taxon>
        <taxon>Dothideomycetes</taxon>
        <taxon>Pleosporomycetidae</taxon>
        <taxon>Pleosporales</taxon>
        <taxon>Pleosporineae</taxon>
        <taxon>Pleosporaceae</taxon>
        <taxon>Alternaria</taxon>
        <taxon>Alternaria sect. Ulocladioides</taxon>
    </lineage>
</organism>
<keyword evidence="2" id="KW-1185">Reference proteome</keyword>
<evidence type="ECO:0000313" key="2">
    <source>
        <dbReference type="Proteomes" id="UP000676310"/>
    </source>
</evidence>
<dbReference type="AlphaFoldDB" id="A0A8J2HX48"/>
<accession>A0A8J2HX48</accession>
<dbReference type="GeneID" id="67013204"/>
<comment type="caution">
    <text evidence="1">The sequence shown here is derived from an EMBL/GenBank/DDBJ whole genome shotgun (WGS) entry which is preliminary data.</text>
</comment>
<dbReference type="Proteomes" id="UP000676310">
    <property type="component" value="Unassembled WGS sequence"/>
</dbReference>
<dbReference type="PANTHER" id="PTHR38846">
    <property type="entry name" value="C3H1-TYPE DOMAIN-CONTAINING PROTEIN"/>
    <property type="match status" value="1"/>
</dbReference>